<dbReference type="Proteomes" id="UP000198238">
    <property type="component" value="Chromosome"/>
</dbReference>
<dbReference type="InterPro" id="IPR053167">
    <property type="entry name" value="Spore_coat_component"/>
</dbReference>
<evidence type="ECO:0000313" key="3">
    <source>
        <dbReference type="Proteomes" id="UP000198238"/>
    </source>
</evidence>
<evidence type="ECO:0000259" key="1">
    <source>
        <dbReference type="Pfam" id="PF05229"/>
    </source>
</evidence>
<dbReference type="EMBL" id="CP022278">
    <property type="protein sequence ID" value="ASK26654.1"/>
    <property type="molecule type" value="Genomic_DNA"/>
</dbReference>
<keyword evidence="3" id="KW-1185">Reference proteome</keyword>
<feature type="domain" description="Spore coat protein U/FanG" evidence="1">
    <location>
        <begin position="34"/>
        <end position="211"/>
    </location>
</feature>
<gene>
    <name evidence="2" type="ORF">BG910_01860</name>
</gene>
<dbReference type="PANTHER" id="PTHR37089">
    <property type="entry name" value="PROTEIN U-RELATED"/>
    <property type="match status" value="1"/>
</dbReference>
<organism evidence="2 3">
    <name type="scientific">Neisseria chenwenguii</name>
    <dbReference type="NCBI Taxonomy" id="1853278"/>
    <lineage>
        <taxon>Bacteria</taxon>
        <taxon>Pseudomonadati</taxon>
        <taxon>Pseudomonadota</taxon>
        <taxon>Betaproteobacteria</taxon>
        <taxon>Neisseriales</taxon>
        <taxon>Neisseriaceae</taxon>
        <taxon>Neisseria</taxon>
    </lineage>
</organism>
<dbReference type="OrthoDB" id="6505076at2"/>
<sequence>MKKQFKIAAIAFGLFTAFAGAQAQAANGTKEDHFNVTIKLEGMCEVLQTNGGKTTGNIASEGEVAAMAGADIDFGTHDAKSADPALTQGNKGAAAGIQVHCSKNTPFNVGLTPLNVNSTTGQGTMNGLASGNSDTVIYQLYKPTVNGSGLTESIQNTASTNVWGDQIGTNTLALTGKGLNTPIQIPVWAKISGANSIDKYVDRYQDRVKVTLTY</sequence>
<dbReference type="RefSeq" id="WP_089035376.1">
    <property type="nucleotide sequence ID" value="NZ_CP022278.1"/>
</dbReference>
<reference evidence="2 3" key="1">
    <citation type="submission" date="2017-06" db="EMBL/GenBank/DDBJ databases">
        <title>Neisseria chenwenguii sp. nov., isolated from the intestinal contents of Tibetan Plateau Pika in Yushu, Qinghai Province, China.</title>
        <authorList>
            <person name="Zhang G."/>
        </authorList>
    </citation>
    <scope>NUCLEOTIDE SEQUENCE [LARGE SCALE GENOMIC DNA]</scope>
    <source>
        <strain evidence="2 3">10023</strain>
    </source>
</reference>
<evidence type="ECO:0000313" key="2">
    <source>
        <dbReference type="EMBL" id="ASK26654.1"/>
    </source>
</evidence>
<keyword evidence="2" id="KW-0167">Capsid protein</keyword>
<dbReference type="AlphaFoldDB" id="A0A220RZM2"/>
<accession>A0A220RZM2</accession>
<dbReference type="Pfam" id="PF05229">
    <property type="entry name" value="SCPU"/>
    <property type="match status" value="1"/>
</dbReference>
<dbReference type="KEGG" id="nei:BG910_01860"/>
<name>A0A220RZM2_9NEIS</name>
<dbReference type="InterPro" id="IPR007893">
    <property type="entry name" value="Spore_coat_U/FanG"/>
</dbReference>
<proteinExistence type="predicted"/>
<protein>
    <submittedName>
        <fullName evidence="2">Spore coat protein SpoU</fullName>
    </submittedName>
</protein>
<keyword evidence="2" id="KW-0946">Virion</keyword>